<dbReference type="AlphaFoldDB" id="A0A1H2XW22"/>
<protein>
    <submittedName>
        <fullName evidence="2">Thiamine kinase</fullName>
    </submittedName>
</protein>
<gene>
    <name evidence="2" type="ORF">SAMN05421781_2934</name>
</gene>
<reference evidence="2 3" key="1">
    <citation type="submission" date="2016-10" db="EMBL/GenBank/DDBJ databases">
        <authorList>
            <person name="de Groot N.N."/>
        </authorList>
    </citation>
    <scope>NUCLEOTIDE SEQUENCE [LARGE SCALE GENOMIC DNA]</scope>
    <source>
        <strain evidence="2 3">DSM 23126</strain>
    </source>
</reference>
<dbReference type="PANTHER" id="PTHR40086">
    <property type="entry name" value="PHOSPHOTRANSFERASE YTMP-RELATED"/>
    <property type="match status" value="1"/>
</dbReference>
<dbReference type="RefSeq" id="WP_091616646.1">
    <property type="nucleotide sequence ID" value="NZ_FNNC01000007.1"/>
</dbReference>
<dbReference type="SUPFAM" id="SSF56112">
    <property type="entry name" value="Protein kinase-like (PK-like)"/>
    <property type="match status" value="1"/>
</dbReference>
<evidence type="ECO:0000259" key="1">
    <source>
        <dbReference type="Pfam" id="PF01636"/>
    </source>
</evidence>
<keyword evidence="2" id="KW-0808">Transferase</keyword>
<dbReference type="InterPro" id="IPR011009">
    <property type="entry name" value="Kinase-like_dom_sf"/>
</dbReference>
<dbReference type="Pfam" id="PF01636">
    <property type="entry name" value="APH"/>
    <property type="match status" value="1"/>
</dbReference>
<organism evidence="2 3">
    <name type="scientific">Marinococcus luteus</name>
    <dbReference type="NCBI Taxonomy" id="1122204"/>
    <lineage>
        <taxon>Bacteria</taxon>
        <taxon>Bacillati</taxon>
        <taxon>Bacillota</taxon>
        <taxon>Bacilli</taxon>
        <taxon>Bacillales</taxon>
        <taxon>Bacillaceae</taxon>
        <taxon>Marinococcus</taxon>
    </lineage>
</organism>
<dbReference type="OrthoDB" id="3171511at2"/>
<name>A0A1H2XW22_9BACI</name>
<dbReference type="InterPro" id="IPR052077">
    <property type="entry name" value="CcrZ_PhaseVar_Mediator"/>
</dbReference>
<dbReference type="STRING" id="1122204.SAMN05421781_2934"/>
<dbReference type="InterPro" id="IPR002575">
    <property type="entry name" value="Aminoglycoside_PTrfase"/>
</dbReference>
<dbReference type="EMBL" id="FNNC01000007">
    <property type="protein sequence ID" value="SDW96808.1"/>
    <property type="molecule type" value="Genomic_DNA"/>
</dbReference>
<dbReference type="Proteomes" id="UP000199488">
    <property type="component" value="Unassembled WGS sequence"/>
</dbReference>
<evidence type="ECO:0000313" key="2">
    <source>
        <dbReference type="EMBL" id="SDW96808.1"/>
    </source>
</evidence>
<evidence type="ECO:0000313" key="3">
    <source>
        <dbReference type="Proteomes" id="UP000199488"/>
    </source>
</evidence>
<accession>A0A1H2XW22</accession>
<dbReference type="PANTHER" id="PTHR40086:SF1">
    <property type="entry name" value="CELL CYCLE REGULATOR CCRZ"/>
    <property type="match status" value="1"/>
</dbReference>
<proteinExistence type="predicted"/>
<feature type="domain" description="Aminoglycoside phosphotransferase" evidence="1">
    <location>
        <begin position="27"/>
        <end position="225"/>
    </location>
</feature>
<keyword evidence="2" id="KW-0418">Kinase</keyword>
<dbReference type="Gene3D" id="3.90.1200.10">
    <property type="match status" value="1"/>
</dbReference>
<sequence>MKYSDHYDRSKVKVLELLMGDGWTIEPAGGSSGEAYLARAGEQVLFLKRNSSPFLAVLSAEGIVPKLLWTKRQANGDVITAQRWVDGRELRGGDMDNTRVAQLLSKIHSSSELLDMFMRIGNHARTPEATIAVLREQQDQLPYITDSMAVALEELAGTSGEVQPPRLVVCHGDMNHNNWMFDANGDLYLVDWDNATVSDPALDLALILYEYIPKEEWDGWLQEYGLPLTSHLQRRMRWQIISHLLDHAQQAILTNRRKEAEFYKKQLEAVLDRDSLQI</sequence>
<keyword evidence="3" id="KW-1185">Reference proteome</keyword>
<dbReference type="GO" id="GO:0016301">
    <property type="term" value="F:kinase activity"/>
    <property type="evidence" value="ECO:0007669"/>
    <property type="project" value="UniProtKB-KW"/>
</dbReference>